<dbReference type="InParanoid" id="A0A0D0B1X3"/>
<dbReference type="InterPro" id="IPR015943">
    <property type="entry name" value="WD40/YVTN_repeat-like_dom_sf"/>
</dbReference>
<feature type="repeat" description="WD" evidence="1">
    <location>
        <begin position="25"/>
        <end position="66"/>
    </location>
</feature>
<evidence type="ECO:0000256" key="1">
    <source>
        <dbReference type="PROSITE-ProRule" id="PRU00221"/>
    </source>
</evidence>
<dbReference type="OrthoDB" id="2654453at2759"/>
<reference evidence="2 3" key="1">
    <citation type="submission" date="2014-04" db="EMBL/GenBank/DDBJ databases">
        <authorList>
            <consortium name="DOE Joint Genome Institute"/>
            <person name="Kuo A."/>
            <person name="Ruytinx J."/>
            <person name="Rineau F."/>
            <person name="Colpaert J."/>
            <person name="Kohler A."/>
            <person name="Nagy L.G."/>
            <person name="Floudas D."/>
            <person name="Copeland A."/>
            <person name="Barry K.W."/>
            <person name="Cichocki N."/>
            <person name="Veneault-Fourrey C."/>
            <person name="LaButti K."/>
            <person name="Lindquist E.A."/>
            <person name="Lipzen A."/>
            <person name="Lundell T."/>
            <person name="Morin E."/>
            <person name="Murat C."/>
            <person name="Sun H."/>
            <person name="Tunlid A."/>
            <person name="Henrissat B."/>
            <person name="Grigoriev I.V."/>
            <person name="Hibbett D.S."/>
            <person name="Martin F."/>
            <person name="Nordberg H.P."/>
            <person name="Cantor M.N."/>
            <person name="Hua S.X."/>
        </authorList>
    </citation>
    <scope>NUCLEOTIDE SEQUENCE [LARGE SCALE GENOMIC DNA]</scope>
    <source>
        <strain evidence="2 3">UH-Slu-Lm8-n1</strain>
    </source>
</reference>
<keyword evidence="3" id="KW-1185">Reference proteome</keyword>
<evidence type="ECO:0000313" key="3">
    <source>
        <dbReference type="Proteomes" id="UP000054485"/>
    </source>
</evidence>
<protein>
    <submittedName>
        <fullName evidence="2">Uncharacterized protein</fullName>
    </submittedName>
</protein>
<dbReference type="InterPro" id="IPR036322">
    <property type="entry name" value="WD40_repeat_dom_sf"/>
</dbReference>
<sequence>MHAKSSFISSLFTKSKRHFQHQTRISTYSGSIHALTISNDAQALACGAGTKGIKIWDIKSRKELTCSTHHYESQGMVSCAVWITTRLGMAEILCYGTGLGYIVFLRRSHIDVRVSWSHR</sequence>
<organism evidence="2 3">
    <name type="scientific">Suillus luteus UH-Slu-Lm8-n1</name>
    <dbReference type="NCBI Taxonomy" id="930992"/>
    <lineage>
        <taxon>Eukaryota</taxon>
        <taxon>Fungi</taxon>
        <taxon>Dikarya</taxon>
        <taxon>Basidiomycota</taxon>
        <taxon>Agaricomycotina</taxon>
        <taxon>Agaricomycetes</taxon>
        <taxon>Agaricomycetidae</taxon>
        <taxon>Boletales</taxon>
        <taxon>Suillineae</taxon>
        <taxon>Suillaceae</taxon>
        <taxon>Suillus</taxon>
    </lineage>
</organism>
<gene>
    <name evidence="2" type="ORF">CY34DRAFT_91768</name>
</gene>
<evidence type="ECO:0000313" key="2">
    <source>
        <dbReference type="EMBL" id="KIK37973.1"/>
    </source>
</evidence>
<dbReference type="HOGENOM" id="CLU_2063012_0_0_1"/>
<accession>A0A0D0B1X3</accession>
<dbReference type="Proteomes" id="UP000054485">
    <property type="component" value="Unassembled WGS sequence"/>
</dbReference>
<dbReference type="PROSITE" id="PS50082">
    <property type="entry name" value="WD_REPEATS_2"/>
    <property type="match status" value="1"/>
</dbReference>
<keyword evidence="1" id="KW-0853">WD repeat</keyword>
<dbReference type="EMBL" id="KN835418">
    <property type="protein sequence ID" value="KIK37973.1"/>
    <property type="molecule type" value="Genomic_DNA"/>
</dbReference>
<dbReference type="InterPro" id="IPR001680">
    <property type="entry name" value="WD40_rpt"/>
</dbReference>
<dbReference type="SUPFAM" id="SSF50978">
    <property type="entry name" value="WD40 repeat-like"/>
    <property type="match status" value="1"/>
</dbReference>
<proteinExistence type="predicted"/>
<reference evidence="3" key="2">
    <citation type="submission" date="2015-01" db="EMBL/GenBank/DDBJ databases">
        <title>Evolutionary Origins and Diversification of the Mycorrhizal Mutualists.</title>
        <authorList>
            <consortium name="DOE Joint Genome Institute"/>
            <consortium name="Mycorrhizal Genomics Consortium"/>
            <person name="Kohler A."/>
            <person name="Kuo A."/>
            <person name="Nagy L.G."/>
            <person name="Floudas D."/>
            <person name="Copeland A."/>
            <person name="Barry K.W."/>
            <person name="Cichocki N."/>
            <person name="Veneault-Fourrey C."/>
            <person name="LaButti K."/>
            <person name="Lindquist E.A."/>
            <person name="Lipzen A."/>
            <person name="Lundell T."/>
            <person name="Morin E."/>
            <person name="Murat C."/>
            <person name="Riley R."/>
            <person name="Ohm R."/>
            <person name="Sun H."/>
            <person name="Tunlid A."/>
            <person name="Henrissat B."/>
            <person name="Grigoriev I.V."/>
            <person name="Hibbett D.S."/>
            <person name="Martin F."/>
        </authorList>
    </citation>
    <scope>NUCLEOTIDE SEQUENCE [LARGE SCALE GENOMIC DNA]</scope>
    <source>
        <strain evidence="3">UH-Slu-Lm8-n1</strain>
    </source>
</reference>
<dbReference type="Gene3D" id="2.130.10.10">
    <property type="entry name" value="YVTN repeat-like/Quinoprotein amine dehydrogenase"/>
    <property type="match status" value="1"/>
</dbReference>
<dbReference type="AlphaFoldDB" id="A0A0D0B1X3"/>
<name>A0A0D0B1X3_9AGAM</name>